<sequence>MIFHEIRFKKKTKMSSKNFENDDTINSKKDDMALQSEIDSIPGEKWIDKLKFVFDEADTNKSGVISLDEWMNSRLRYLISDKLVTDSQMKEIFHLIDFNCDMLIEWNELIDFLMTHDNGIDTQNVEKKLKITFAAPNDAIMQKSHRRNPNFKILYLSSQSEFVTLTDYVMTFWNPDDCNPIRTFTDDSDNLSKSSNTNSNNDTFCDFCELRCLSKIVITKSNRQIIFYDIRTHKKMEFILSATLEINDIPKMSFKESKSAIVGHGLRRIPLFNKPTSIVAHKDQPIIFVGDDDGNVEIFKLITSGAAKIDWAAQRLYHVRVHNDEITQILYLDDNNAYVSSSLDGTFVIWRYSHSDNKFSQAFKINIRNNLQIQTFVYDKRTRDVVFTTNSHYFGIWRTFTTHQEIIETRSEVIQTLAIIPFSEDASFCVTISKKNSIGLYRMPNMEIIDSHYLGLQHELCPPASAFFMRDNLYLGGAFLSRWTCKNSTNEGLSAHKSPIVSAMTNDVFGRILSIDQSGEFISWDITTGRKVCSVSLNELDCLVLCAQQDPIGRRIAVGYSNGLVKFVSANSGTCLSEIEKNVVKGGCNYVMFANIFNTNRIICCSSSKYAVLFEDLSGNRVRFIRKFVGHTEPVTKCSVLKEKFLLTIGSDRELFLWNIQMQNPIVKYQMPNDPTVALDLPNPDTYLVGDVFGNIHVMRLDAQTPVMSFKGVGMTIKSPLTTLLLGERTPLLISGNLHGYLKYWTLESGKFVERGRFRAHDEAILSISLSGEYNVLTTASRDEEIKLWSLEPFGCIGALGKAHKFVLEDKSSWESKTPLPDDPMHFMDPLEAEMVIAEREKIAAMADEEKEKKEDDDDDENDIELPPFSFEAVQNMYDNTETQCLTGRICIQKMNAMKKEDVPNSARVKPPQPLNIELVDNNLIQKTINMMDQALSRPKIWKPKGKI</sequence>
<protein>
    <submittedName>
        <fullName evidence="6">EF hand family protein</fullName>
    </submittedName>
</protein>
<dbReference type="SUPFAM" id="SSF50978">
    <property type="entry name" value="WD40 repeat-like"/>
    <property type="match status" value="3"/>
</dbReference>
<feature type="repeat" description="WD" evidence="4">
    <location>
        <begin position="758"/>
        <end position="792"/>
    </location>
</feature>
<dbReference type="Proteomes" id="UP000179807">
    <property type="component" value="Unassembled WGS sequence"/>
</dbReference>
<dbReference type="VEuPathDB" id="TrichDB:TRFO_27792"/>
<organism evidence="6 7">
    <name type="scientific">Tritrichomonas foetus</name>
    <dbReference type="NCBI Taxonomy" id="1144522"/>
    <lineage>
        <taxon>Eukaryota</taxon>
        <taxon>Metamonada</taxon>
        <taxon>Parabasalia</taxon>
        <taxon>Tritrichomonadida</taxon>
        <taxon>Tritrichomonadidae</taxon>
        <taxon>Tritrichomonas</taxon>
    </lineage>
</organism>
<reference evidence="6" key="1">
    <citation type="submission" date="2016-10" db="EMBL/GenBank/DDBJ databases">
        <authorList>
            <person name="Benchimol M."/>
            <person name="Almeida L.G."/>
            <person name="Vasconcelos A.T."/>
            <person name="Perreira-Neves A."/>
            <person name="Rosa I.A."/>
            <person name="Tasca T."/>
            <person name="Bogo M.R."/>
            <person name="de Souza W."/>
        </authorList>
    </citation>
    <scope>NUCLEOTIDE SEQUENCE [LARGE SCALE GENOMIC DNA]</scope>
    <source>
        <strain evidence="6">K</strain>
    </source>
</reference>
<dbReference type="OrthoDB" id="75172at2759"/>
<dbReference type="PANTHER" id="PTHR44324:SF4">
    <property type="entry name" value="WD40 REPEAT DOMAIN 95"/>
    <property type="match status" value="1"/>
</dbReference>
<dbReference type="PANTHER" id="PTHR44324">
    <property type="entry name" value="WD40 REPEAT DOMAIN 95"/>
    <property type="match status" value="1"/>
</dbReference>
<comment type="caution">
    <text evidence="6">The sequence shown here is derived from an EMBL/GenBank/DDBJ whole genome shotgun (WGS) entry which is preliminary data.</text>
</comment>
<feature type="domain" description="EF-hand" evidence="5">
    <location>
        <begin position="45"/>
        <end position="80"/>
    </location>
</feature>
<dbReference type="Pfam" id="PF00400">
    <property type="entry name" value="WD40"/>
    <property type="match status" value="1"/>
</dbReference>
<dbReference type="InterPro" id="IPR018247">
    <property type="entry name" value="EF_Hand_1_Ca_BS"/>
</dbReference>
<feature type="domain" description="EF-hand" evidence="5">
    <location>
        <begin position="84"/>
        <end position="119"/>
    </location>
</feature>
<dbReference type="InterPro" id="IPR019775">
    <property type="entry name" value="WD40_repeat_CS"/>
</dbReference>
<dbReference type="InterPro" id="IPR001680">
    <property type="entry name" value="WD40_rpt"/>
</dbReference>
<dbReference type="InterPro" id="IPR015943">
    <property type="entry name" value="WD40/YVTN_repeat-like_dom_sf"/>
</dbReference>
<dbReference type="PROSITE" id="PS00678">
    <property type="entry name" value="WD_REPEATS_1"/>
    <property type="match status" value="1"/>
</dbReference>
<keyword evidence="7" id="KW-1185">Reference proteome</keyword>
<dbReference type="GeneID" id="94840474"/>
<evidence type="ECO:0000256" key="4">
    <source>
        <dbReference type="PROSITE-ProRule" id="PRU00221"/>
    </source>
</evidence>
<dbReference type="InterPro" id="IPR051242">
    <property type="entry name" value="WD-EF-hand_domain"/>
</dbReference>
<name>A0A1J4JZQ9_9EUKA</name>
<dbReference type="InterPro" id="IPR036322">
    <property type="entry name" value="WD40_repeat_dom_sf"/>
</dbReference>
<dbReference type="Gene3D" id="1.10.238.10">
    <property type="entry name" value="EF-hand"/>
    <property type="match status" value="1"/>
</dbReference>
<dbReference type="SMART" id="SM00320">
    <property type="entry name" value="WD40"/>
    <property type="match status" value="6"/>
</dbReference>
<dbReference type="InterPro" id="IPR011992">
    <property type="entry name" value="EF-hand-dom_pair"/>
</dbReference>
<dbReference type="Pfam" id="PF13499">
    <property type="entry name" value="EF-hand_7"/>
    <property type="match status" value="1"/>
</dbReference>
<keyword evidence="1 4" id="KW-0853">WD repeat</keyword>
<evidence type="ECO:0000256" key="1">
    <source>
        <dbReference type="ARBA" id="ARBA00022574"/>
    </source>
</evidence>
<evidence type="ECO:0000313" key="7">
    <source>
        <dbReference type="Proteomes" id="UP000179807"/>
    </source>
</evidence>
<dbReference type="PROSITE" id="PS50082">
    <property type="entry name" value="WD_REPEATS_2"/>
    <property type="match status" value="2"/>
</dbReference>
<dbReference type="InterPro" id="IPR002048">
    <property type="entry name" value="EF_hand_dom"/>
</dbReference>
<evidence type="ECO:0000256" key="2">
    <source>
        <dbReference type="ARBA" id="ARBA00022737"/>
    </source>
</evidence>
<proteinExistence type="predicted"/>
<keyword evidence="3" id="KW-0106">Calcium</keyword>
<dbReference type="PROSITE" id="PS00018">
    <property type="entry name" value="EF_HAND_1"/>
    <property type="match status" value="1"/>
</dbReference>
<evidence type="ECO:0000256" key="3">
    <source>
        <dbReference type="ARBA" id="ARBA00022837"/>
    </source>
</evidence>
<feature type="repeat" description="WD" evidence="4">
    <location>
        <begin position="319"/>
        <end position="360"/>
    </location>
</feature>
<dbReference type="SUPFAM" id="SSF47473">
    <property type="entry name" value="EF-hand"/>
    <property type="match status" value="1"/>
</dbReference>
<dbReference type="SMART" id="SM00054">
    <property type="entry name" value="EFh"/>
    <property type="match status" value="2"/>
</dbReference>
<dbReference type="AlphaFoldDB" id="A0A1J4JZQ9"/>
<dbReference type="PROSITE" id="PS50222">
    <property type="entry name" value="EF_HAND_2"/>
    <property type="match status" value="2"/>
</dbReference>
<dbReference type="RefSeq" id="XP_068357785.1">
    <property type="nucleotide sequence ID" value="XM_068505770.1"/>
</dbReference>
<dbReference type="EMBL" id="MLAK01000785">
    <property type="protein sequence ID" value="OHT04649.1"/>
    <property type="molecule type" value="Genomic_DNA"/>
</dbReference>
<keyword evidence="2" id="KW-0677">Repeat</keyword>
<dbReference type="GO" id="GO:0005509">
    <property type="term" value="F:calcium ion binding"/>
    <property type="evidence" value="ECO:0007669"/>
    <property type="project" value="InterPro"/>
</dbReference>
<dbReference type="PROSITE" id="PS50294">
    <property type="entry name" value="WD_REPEATS_REGION"/>
    <property type="match status" value="1"/>
</dbReference>
<evidence type="ECO:0000313" key="6">
    <source>
        <dbReference type="EMBL" id="OHT04649.1"/>
    </source>
</evidence>
<accession>A0A1J4JZQ9</accession>
<evidence type="ECO:0000259" key="5">
    <source>
        <dbReference type="PROSITE" id="PS50222"/>
    </source>
</evidence>
<gene>
    <name evidence="6" type="ORF">TRFO_27792</name>
</gene>
<dbReference type="Gene3D" id="2.130.10.10">
    <property type="entry name" value="YVTN repeat-like/Quinoprotein amine dehydrogenase"/>
    <property type="match status" value="3"/>
</dbReference>